<sequence length="155" mass="17535">MKKNVKRRLDRIPDVRHPEKVERRRRGIPGVRHSGEWRRRRIPGMRHPDGMAAKKDSECETSGWNGGDSGSETPGEMAAEKDSGCETSGWNGGGEEFRRERWMNDGYGDADEVSFAATTTTPDFLGSPSSRDEKMDAYHGRISRAEEDNKTEHKE</sequence>
<feature type="compositionally biased region" description="Basic and acidic residues" evidence="1">
    <location>
        <begin position="130"/>
        <end position="155"/>
    </location>
</feature>
<feature type="compositionally biased region" description="Basic and acidic residues" evidence="1">
    <location>
        <begin position="46"/>
        <end position="58"/>
    </location>
</feature>
<feature type="region of interest" description="Disordered" evidence="1">
    <location>
        <begin position="1"/>
        <end position="100"/>
    </location>
</feature>
<evidence type="ECO:0000313" key="2">
    <source>
        <dbReference type="EMBL" id="CAN83370.1"/>
    </source>
</evidence>
<feature type="compositionally biased region" description="Basic and acidic residues" evidence="1">
    <location>
        <begin position="10"/>
        <end position="22"/>
    </location>
</feature>
<protein>
    <submittedName>
        <fullName evidence="2">Uncharacterized protein</fullName>
    </submittedName>
</protein>
<accession>A5BL93</accession>
<evidence type="ECO:0000256" key="1">
    <source>
        <dbReference type="SAM" id="MobiDB-lite"/>
    </source>
</evidence>
<feature type="region of interest" description="Disordered" evidence="1">
    <location>
        <begin position="114"/>
        <end position="155"/>
    </location>
</feature>
<dbReference type="AlphaFoldDB" id="A5BL93"/>
<dbReference type="EMBL" id="AM463409">
    <property type="protein sequence ID" value="CAN83370.1"/>
    <property type="molecule type" value="Genomic_DNA"/>
</dbReference>
<name>A5BL93_VITVI</name>
<proteinExistence type="predicted"/>
<organism evidence="2">
    <name type="scientific">Vitis vinifera</name>
    <name type="common">Grape</name>
    <dbReference type="NCBI Taxonomy" id="29760"/>
    <lineage>
        <taxon>Eukaryota</taxon>
        <taxon>Viridiplantae</taxon>
        <taxon>Streptophyta</taxon>
        <taxon>Embryophyta</taxon>
        <taxon>Tracheophyta</taxon>
        <taxon>Spermatophyta</taxon>
        <taxon>Magnoliopsida</taxon>
        <taxon>eudicotyledons</taxon>
        <taxon>Gunneridae</taxon>
        <taxon>Pentapetalae</taxon>
        <taxon>rosids</taxon>
        <taxon>Vitales</taxon>
        <taxon>Vitaceae</taxon>
        <taxon>Viteae</taxon>
        <taxon>Vitis</taxon>
    </lineage>
</organism>
<reference evidence="2" key="1">
    <citation type="journal article" date="2007" name="PLoS ONE">
        <title>The first genome sequence of an elite grapevine cultivar (Pinot noir Vitis vinifera L.): coping with a highly heterozygous genome.</title>
        <authorList>
            <person name="Velasco R."/>
            <person name="Zharkikh A."/>
            <person name="Troggio M."/>
            <person name="Cartwright D.A."/>
            <person name="Cestaro A."/>
            <person name="Pruss D."/>
            <person name="Pindo M."/>
            <person name="FitzGerald L.M."/>
            <person name="Vezzulli S."/>
            <person name="Reid J."/>
            <person name="Malacarne G."/>
            <person name="Iliev D."/>
            <person name="Coppola G."/>
            <person name="Wardell B."/>
            <person name="Micheletti D."/>
            <person name="Macalma T."/>
            <person name="Facci M."/>
            <person name="Mitchell J.T."/>
            <person name="Perazzolli M."/>
            <person name="Eldredge G."/>
            <person name="Gatto P."/>
            <person name="Oyzerski R."/>
            <person name="Moretto M."/>
            <person name="Gutin N."/>
            <person name="Stefanini M."/>
            <person name="Chen Y."/>
            <person name="Segala C."/>
            <person name="Davenport C."/>
            <person name="Dematte L."/>
            <person name="Mraz A."/>
            <person name="Battilana J."/>
            <person name="Stormo K."/>
            <person name="Costa F."/>
            <person name="Tao Q."/>
            <person name="Si-Ammour A."/>
            <person name="Harkins T."/>
            <person name="Lackey A."/>
            <person name="Perbost C."/>
            <person name="Taillon B."/>
            <person name="Stella A."/>
            <person name="Solovyev V."/>
            <person name="Fawcett J.A."/>
            <person name="Sterck L."/>
            <person name="Vandepoele K."/>
            <person name="Grando S.M."/>
            <person name="Toppo S."/>
            <person name="Moser C."/>
            <person name="Lanchbury J."/>
            <person name="Bogden R."/>
            <person name="Skolnick M."/>
            <person name="Sgaramella V."/>
            <person name="Bhatnagar S.K."/>
            <person name="Fontana P."/>
            <person name="Gutin A."/>
            <person name="Van de Peer Y."/>
            <person name="Salamini F."/>
            <person name="Viola R."/>
        </authorList>
    </citation>
    <scope>NUCLEOTIDE SEQUENCE</scope>
</reference>
<gene>
    <name evidence="2" type="ORF">VITISV_034943</name>
</gene>